<dbReference type="AlphaFoldDB" id="A0A7C9THR8"/>
<dbReference type="RefSeq" id="WP_163455557.1">
    <property type="nucleotide sequence ID" value="NZ_JAAGOH010000001.1"/>
</dbReference>
<proteinExistence type="predicted"/>
<name>A0A7C9THR8_9BURK</name>
<dbReference type="Proteomes" id="UP000484255">
    <property type="component" value="Unassembled WGS sequence"/>
</dbReference>
<organism evidence="1 2">
    <name type="scientific">Ideonella livida</name>
    <dbReference type="NCBI Taxonomy" id="2707176"/>
    <lineage>
        <taxon>Bacteria</taxon>
        <taxon>Pseudomonadati</taxon>
        <taxon>Pseudomonadota</taxon>
        <taxon>Betaproteobacteria</taxon>
        <taxon>Burkholderiales</taxon>
        <taxon>Sphaerotilaceae</taxon>
        <taxon>Ideonella</taxon>
    </lineage>
</organism>
<gene>
    <name evidence="1" type="ORF">G3A44_00685</name>
</gene>
<protein>
    <submittedName>
        <fullName evidence="1">Uncharacterized protein</fullName>
    </submittedName>
</protein>
<evidence type="ECO:0000313" key="2">
    <source>
        <dbReference type="Proteomes" id="UP000484255"/>
    </source>
</evidence>
<reference evidence="1 2" key="1">
    <citation type="submission" date="2020-02" db="EMBL/GenBank/DDBJ databases">
        <title>Ideonella bacterium strain TBM-1.</title>
        <authorList>
            <person name="Chen W.-M."/>
        </authorList>
    </citation>
    <scope>NUCLEOTIDE SEQUENCE [LARGE SCALE GENOMIC DNA]</scope>
    <source>
        <strain evidence="1 2">TBM-1</strain>
    </source>
</reference>
<sequence length="165" mass="17732">MSIVSPELLQQQYALQAAIGTKRNAGTFTLVPEGLEAAYLTFKQLPVPFLSPSGEAAEAATPGGGATYVPTPPETRFTGAVTCTETTSNALRNFLDWAAKQPNGIFNATIYDGTLDAHRGGWKVVGCILKMDTFDADADNRTQVMNVPGTIWYNFFGERVAPILV</sequence>
<comment type="caution">
    <text evidence="1">The sequence shown here is derived from an EMBL/GenBank/DDBJ whole genome shotgun (WGS) entry which is preliminary data.</text>
</comment>
<dbReference type="EMBL" id="JAAGOH010000001">
    <property type="protein sequence ID" value="NDY89703.1"/>
    <property type="molecule type" value="Genomic_DNA"/>
</dbReference>
<evidence type="ECO:0000313" key="1">
    <source>
        <dbReference type="EMBL" id="NDY89703.1"/>
    </source>
</evidence>
<keyword evidence="2" id="KW-1185">Reference proteome</keyword>
<accession>A0A7C9THR8</accession>